<sequence length="296" mass="32438">MNKNLWLFIIPALIWGSTWFTIKFQLGIVDPLVSVVYRYLLAGTLMLSFCFLTKKKMSFSFRDHGFMALQGFLLFGVNYWLVYEAEVYLASGLIAVAYSTLVFLNSGFGAIFLKRPINKSILMAALFGLSGTILIFSNEFLGLTFSQETIVGTTITVLSVVIASLGNITSARNSANNIPVIQANAYGMLYGGIWMGLLALILDRPFSFDPSTSYIISLLYLTVFGSIIAFGTYLTLISRVGADKAAYALVIIPVIAIGISSIFESYQMTLYAALGVVLILIGNVLAIRQKKKEPAL</sequence>
<evidence type="ECO:0000256" key="4">
    <source>
        <dbReference type="ARBA" id="ARBA00022989"/>
    </source>
</evidence>
<feature type="transmembrane region" description="Helical" evidence="6">
    <location>
        <begin position="214"/>
        <end position="234"/>
    </location>
</feature>
<feature type="transmembrane region" description="Helical" evidence="6">
    <location>
        <begin position="65"/>
        <end position="82"/>
    </location>
</feature>
<evidence type="ECO:0000313" key="9">
    <source>
        <dbReference type="Proteomes" id="UP000192472"/>
    </source>
</evidence>
<evidence type="ECO:0000259" key="7">
    <source>
        <dbReference type="Pfam" id="PF00892"/>
    </source>
</evidence>
<evidence type="ECO:0000256" key="6">
    <source>
        <dbReference type="SAM" id="Phobius"/>
    </source>
</evidence>
<accession>A0A1W2G7H8</accession>
<feature type="transmembrane region" description="Helical" evidence="6">
    <location>
        <begin position="120"/>
        <end position="137"/>
    </location>
</feature>
<dbReference type="PANTHER" id="PTHR32322">
    <property type="entry name" value="INNER MEMBRANE TRANSPORTER"/>
    <property type="match status" value="1"/>
</dbReference>
<name>A0A1W2G7H8_REIFA</name>
<gene>
    <name evidence="8" type="ORF">SAMN04488029_0931</name>
</gene>
<dbReference type="RefSeq" id="WP_084371236.1">
    <property type="nucleotide sequence ID" value="NZ_FWYF01000001.1"/>
</dbReference>
<dbReference type="Proteomes" id="UP000192472">
    <property type="component" value="Unassembled WGS sequence"/>
</dbReference>
<feature type="transmembrane region" description="Helical" evidence="6">
    <location>
        <begin position="183"/>
        <end position="202"/>
    </location>
</feature>
<dbReference type="SUPFAM" id="SSF103481">
    <property type="entry name" value="Multidrug resistance efflux transporter EmrE"/>
    <property type="match status" value="2"/>
</dbReference>
<feature type="domain" description="EamA" evidence="7">
    <location>
        <begin position="5"/>
        <end position="136"/>
    </location>
</feature>
<evidence type="ECO:0000256" key="5">
    <source>
        <dbReference type="ARBA" id="ARBA00023136"/>
    </source>
</evidence>
<keyword evidence="3 6" id="KW-0812">Transmembrane</keyword>
<keyword evidence="4 6" id="KW-1133">Transmembrane helix</keyword>
<evidence type="ECO:0000256" key="1">
    <source>
        <dbReference type="ARBA" id="ARBA00004141"/>
    </source>
</evidence>
<protein>
    <submittedName>
        <fullName evidence="8">EamA-like transporter family protein</fullName>
    </submittedName>
</protein>
<dbReference type="EMBL" id="FWYF01000001">
    <property type="protein sequence ID" value="SMD32583.1"/>
    <property type="molecule type" value="Genomic_DNA"/>
</dbReference>
<feature type="transmembrane region" description="Helical" evidence="6">
    <location>
        <begin position="246"/>
        <end position="263"/>
    </location>
</feature>
<reference evidence="8 9" key="1">
    <citation type="submission" date="2017-04" db="EMBL/GenBank/DDBJ databases">
        <authorList>
            <person name="Afonso C.L."/>
            <person name="Miller P.J."/>
            <person name="Scott M.A."/>
            <person name="Spackman E."/>
            <person name="Goraichik I."/>
            <person name="Dimitrov K.M."/>
            <person name="Suarez D.L."/>
            <person name="Swayne D.E."/>
        </authorList>
    </citation>
    <scope>NUCLEOTIDE SEQUENCE [LARGE SCALE GENOMIC DNA]</scope>
    <source>
        <strain evidence="8 9">DSM 26133</strain>
    </source>
</reference>
<organism evidence="8 9">
    <name type="scientific">Reichenbachiella faecimaris</name>
    <dbReference type="NCBI Taxonomy" id="692418"/>
    <lineage>
        <taxon>Bacteria</taxon>
        <taxon>Pseudomonadati</taxon>
        <taxon>Bacteroidota</taxon>
        <taxon>Cytophagia</taxon>
        <taxon>Cytophagales</taxon>
        <taxon>Reichenbachiellaceae</taxon>
        <taxon>Reichenbachiella</taxon>
    </lineage>
</organism>
<feature type="transmembrane region" description="Helical" evidence="6">
    <location>
        <begin position="149"/>
        <end position="171"/>
    </location>
</feature>
<dbReference type="PANTHER" id="PTHR32322:SF2">
    <property type="entry name" value="EAMA DOMAIN-CONTAINING PROTEIN"/>
    <property type="match status" value="1"/>
</dbReference>
<evidence type="ECO:0000313" key="8">
    <source>
        <dbReference type="EMBL" id="SMD32583.1"/>
    </source>
</evidence>
<evidence type="ECO:0000256" key="2">
    <source>
        <dbReference type="ARBA" id="ARBA00007362"/>
    </source>
</evidence>
<keyword evidence="5 6" id="KW-0472">Membrane</keyword>
<comment type="subcellular location">
    <subcellularLocation>
        <location evidence="1">Membrane</location>
        <topology evidence="1">Multi-pass membrane protein</topology>
    </subcellularLocation>
</comment>
<dbReference type="GO" id="GO:0016020">
    <property type="term" value="C:membrane"/>
    <property type="evidence" value="ECO:0007669"/>
    <property type="project" value="UniProtKB-SubCell"/>
</dbReference>
<feature type="domain" description="EamA" evidence="7">
    <location>
        <begin position="155"/>
        <end position="286"/>
    </location>
</feature>
<keyword evidence="9" id="KW-1185">Reference proteome</keyword>
<feature type="transmembrane region" description="Helical" evidence="6">
    <location>
        <begin position="269"/>
        <end position="287"/>
    </location>
</feature>
<proteinExistence type="inferred from homology"/>
<comment type="similarity">
    <text evidence="2">Belongs to the EamA transporter family.</text>
</comment>
<dbReference type="InterPro" id="IPR050638">
    <property type="entry name" value="AA-Vitamin_Transporters"/>
</dbReference>
<dbReference type="AlphaFoldDB" id="A0A1W2G7H8"/>
<feature type="transmembrane region" description="Helical" evidence="6">
    <location>
        <begin position="88"/>
        <end position="113"/>
    </location>
</feature>
<evidence type="ECO:0000256" key="3">
    <source>
        <dbReference type="ARBA" id="ARBA00022692"/>
    </source>
</evidence>
<feature type="transmembrane region" description="Helical" evidence="6">
    <location>
        <begin position="36"/>
        <end position="53"/>
    </location>
</feature>
<dbReference type="InterPro" id="IPR037185">
    <property type="entry name" value="EmrE-like"/>
</dbReference>
<dbReference type="Pfam" id="PF00892">
    <property type="entry name" value="EamA"/>
    <property type="match status" value="2"/>
</dbReference>
<dbReference type="InterPro" id="IPR000620">
    <property type="entry name" value="EamA_dom"/>
</dbReference>
<dbReference type="STRING" id="692418.SAMN04488029_0931"/>